<evidence type="ECO:0000256" key="3">
    <source>
        <dbReference type="ARBA" id="ARBA00022723"/>
    </source>
</evidence>
<keyword evidence="5 6" id="KW-0411">Iron-sulfur</keyword>
<dbReference type="Pfam" id="PF04055">
    <property type="entry name" value="Radical_SAM"/>
    <property type="match status" value="1"/>
</dbReference>
<dbReference type="InterPro" id="IPR013785">
    <property type="entry name" value="Aldolase_TIM"/>
</dbReference>
<dbReference type="PANTHER" id="PTHR30352">
    <property type="entry name" value="PYRUVATE FORMATE-LYASE-ACTIVATING ENZYME"/>
    <property type="match status" value="1"/>
</dbReference>
<dbReference type="EMBL" id="AP013035">
    <property type="protein sequence ID" value="BAT72328.1"/>
    <property type="molecule type" value="Genomic_DNA"/>
</dbReference>
<dbReference type="KEGG" id="ttk:TST_1542"/>
<dbReference type="EC" id="1.97.1.4" evidence="8"/>
<evidence type="ECO:0000256" key="4">
    <source>
        <dbReference type="ARBA" id="ARBA00023004"/>
    </source>
</evidence>
<accession>A0A0S3QVH2</accession>
<evidence type="ECO:0000256" key="5">
    <source>
        <dbReference type="ARBA" id="ARBA00023014"/>
    </source>
</evidence>
<keyword evidence="2 6" id="KW-0949">S-adenosyl-L-methionine</keyword>
<dbReference type="GO" id="GO:0046872">
    <property type="term" value="F:metal ion binding"/>
    <property type="evidence" value="ECO:0007669"/>
    <property type="project" value="UniProtKB-KW"/>
</dbReference>
<keyword evidence="3 6" id="KW-0479">Metal-binding</keyword>
<evidence type="ECO:0000259" key="7">
    <source>
        <dbReference type="PROSITE" id="PS51918"/>
    </source>
</evidence>
<dbReference type="SUPFAM" id="SSF102114">
    <property type="entry name" value="Radical SAM enzymes"/>
    <property type="match status" value="1"/>
</dbReference>
<dbReference type="GO" id="GO:0043365">
    <property type="term" value="F:[formate-C-acetyltransferase]-activating enzyme activity"/>
    <property type="evidence" value="ECO:0007669"/>
    <property type="project" value="UniProtKB-EC"/>
</dbReference>
<dbReference type="Gene3D" id="3.20.20.70">
    <property type="entry name" value="Aldolase class I"/>
    <property type="match status" value="1"/>
</dbReference>
<dbReference type="InterPro" id="IPR034457">
    <property type="entry name" value="Organic_radical-activating"/>
</dbReference>
<dbReference type="InterPro" id="IPR058240">
    <property type="entry name" value="rSAM_sf"/>
</dbReference>
<dbReference type="Proteomes" id="UP000063234">
    <property type="component" value="Chromosome"/>
</dbReference>
<dbReference type="OrthoDB" id="9778883at2"/>
<dbReference type="RefSeq" id="WP_068550401.1">
    <property type="nucleotide sequence ID" value="NZ_AP013035.1"/>
</dbReference>
<name>A0A0S3QVH2_THET7</name>
<evidence type="ECO:0000313" key="8">
    <source>
        <dbReference type="EMBL" id="BAT72328.1"/>
    </source>
</evidence>
<feature type="domain" description="Radical SAM core" evidence="7">
    <location>
        <begin position="65"/>
        <end position="289"/>
    </location>
</feature>
<feature type="binding site" evidence="6">
    <location>
        <position position="87"/>
    </location>
    <ligand>
        <name>[4Fe-4S] cluster</name>
        <dbReference type="ChEBI" id="CHEBI:49883"/>
        <note>4Fe-4S-S-AdoMet</note>
    </ligand>
</feature>
<evidence type="ECO:0000313" key="9">
    <source>
        <dbReference type="Proteomes" id="UP000063234"/>
    </source>
</evidence>
<protein>
    <submittedName>
        <fullName evidence="8">Pyruvate formate lyase activating enzyme</fullName>
        <ecNumber evidence="8">1.97.1.4</ecNumber>
    </submittedName>
</protein>
<reference evidence="9" key="1">
    <citation type="journal article" date="2018" name="Science">
        <title>A primordial and reversible TCA cycle in a facultatively chemolithoautotrophic thermophile.</title>
        <authorList>
            <person name="Nunoura T."/>
            <person name="Chikaraishi Y."/>
            <person name="Izaki R."/>
            <person name="Suwa T."/>
            <person name="Sato T."/>
            <person name="Harada T."/>
            <person name="Mori K."/>
            <person name="Kato Y."/>
            <person name="Miyazaki M."/>
            <person name="Shimamura S."/>
            <person name="Yanagawa K."/>
            <person name="Shuto A."/>
            <person name="Ohkouchi N."/>
            <person name="Fujita N."/>
            <person name="Takaki Y."/>
            <person name="Atomi H."/>
            <person name="Takai K."/>
        </authorList>
    </citation>
    <scope>NUCLEOTIDE SEQUENCE [LARGE SCALE GENOMIC DNA]</scope>
    <source>
        <strain evidence="9">DSM 17441 / JCM 13301 / NBRC 103674 / ABI70S6</strain>
    </source>
</reference>
<dbReference type="PANTHER" id="PTHR30352:SF5">
    <property type="entry name" value="PYRUVATE FORMATE-LYASE 1-ACTIVATING ENZYME"/>
    <property type="match status" value="1"/>
</dbReference>
<dbReference type="PIRSF" id="PIRSF004869">
    <property type="entry name" value="PflX_prd"/>
    <property type="match status" value="1"/>
</dbReference>
<keyword evidence="1" id="KW-0004">4Fe-4S</keyword>
<feature type="binding site" evidence="6">
    <location>
        <position position="84"/>
    </location>
    <ligand>
        <name>[4Fe-4S] cluster</name>
        <dbReference type="ChEBI" id="CHEBI:49883"/>
        <note>4Fe-4S-S-AdoMet</note>
    </ligand>
</feature>
<keyword evidence="8" id="KW-0560">Oxidoreductase</keyword>
<dbReference type="PROSITE" id="PS51918">
    <property type="entry name" value="RADICAL_SAM"/>
    <property type="match status" value="1"/>
</dbReference>
<dbReference type="SFLD" id="SFLDS00029">
    <property type="entry name" value="Radical_SAM"/>
    <property type="match status" value="1"/>
</dbReference>
<proteinExistence type="predicted"/>
<keyword evidence="8" id="KW-0670">Pyruvate</keyword>
<dbReference type="STRING" id="1298851.TST_1542"/>
<evidence type="ECO:0000256" key="6">
    <source>
        <dbReference type="PIRSR" id="PIRSR004869-50"/>
    </source>
</evidence>
<dbReference type="CDD" id="cd01335">
    <property type="entry name" value="Radical_SAM"/>
    <property type="match status" value="1"/>
</dbReference>
<feature type="binding site" evidence="6">
    <location>
        <position position="80"/>
    </location>
    <ligand>
        <name>[4Fe-4S] cluster</name>
        <dbReference type="ChEBI" id="CHEBI:49883"/>
        <note>4Fe-4S-S-AdoMet</note>
    </ligand>
</feature>
<evidence type="ECO:0000256" key="2">
    <source>
        <dbReference type="ARBA" id="ARBA00022691"/>
    </source>
</evidence>
<keyword evidence="4 6" id="KW-0408">Iron</keyword>
<gene>
    <name evidence="8" type="ORF">TST_1542</name>
</gene>
<dbReference type="GO" id="GO:0016829">
    <property type="term" value="F:lyase activity"/>
    <property type="evidence" value="ECO:0007669"/>
    <property type="project" value="UniProtKB-KW"/>
</dbReference>
<keyword evidence="9" id="KW-1185">Reference proteome</keyword>
<sequence length="289" mass="32659">MLVESTYSIVKENEVLCNICSFKCRLVSGDYGKCFVRCNVGGKIFYDSYGIVSKVQLVTGREIFLPNTSGLWLKVGSVGCNLRCTYCYNREIAWDRAGVKNPSYERYTPDKLVDLAISQKCKGIFFSFSEPVVAAEFVLDVFGTAKQKGLFTGMHTNGTCSLDLVDKFFLVCDYFVVDIKAYTQESFHKITGNSYNVMQPRLVAEKLFNSGANLEIVTPVIPGFNDSIFEMRSIARWIHYNLSSEVTWHLVPFVPTPYLFAIPAPSRDLMEKIRDIGVSESIKRVVLHF</sequence>
<dbReference type="AlphaFoldDB" id="A0A0S3QVH2"/>
<dbReference type="InterPro" id="IPR016431">
    <property type="entry name" value="Pyrv-formate_lyase-activ_prd"/>
</dbReference>
<keyword evidence="8" id="KW-0456">Lyase</keyword>
<dbReference type="GO" id="GO:0051539">
    <property type="term" value="F:4 iron, 4 sulfur cluster binding"/>
    <property type="evidence" value="ECO:0007669"/>
    <property type="project" value="UniProtKB-KW"/>
</dbReference>
<dbReference type="InterPro" id="IPR007197">
    <property type="entry name" value="rSAM"/>
</dbReference>
<organism evidence="8 9">
    <name type="scientific">Thermosulfidibacter takaii (strain DSM 17441 / JCM 13301 / NBRC 103674 / ABI70S6)</name>
    <dbReference type="NCBI Taxonomy" id="1298851"/>
    <lineage>
        <taxon>Bacteria</taxon>
        <taxon>Pseudomonadati</taxon>
        <taxon>Thermosulfidibacterota</taxon>
        <taxon>Thermosulfidibacteria</taxon>
        <taxon>Thermosulfidibacterales</taxon>
        <taxon>Thermosulfidibacteraceae</taxon>
    </lineage>
</organism>
<comment type="cofactor">
    <cofactor evidence="6">
        <name>[4Fe-4S] cluster</name>
        <dbReference type="ChEBI" id="CHEBI:49883"/>
    </cofactor>
    <text evidence="6">Binds 1 [4Fe-4S] cluster. The cluster is coordinated with 3 cysteines and an exchangeable S-adenosyl-L-methionine.</text>
</comment>
<evidence type="ECO:0000256" key="1">
    <source>
        <dbReference type="ARBA" id="ARBA00022485"/>
    </source>
</evidence>